<keyword evidence="2" id="KW-1185">Reference proteome</keyword>
<organism evidence="1 2">
    <name type="scientific">Streptomyces acidiscabies</name>
    <dbReference type="NCBI Taxonomy" id="42234"/>
    <lineage>
        <taxon>Bacteria</taxon>
        <taxon>Bacillati</taxon>
        <taxon>Actinomycetota</taxon>
        <taxon>Actinomycetes</taxon>
        <taxon>Kitasatosporales</taxon>
        <taxon>Streptomycetaceae</taxon>
        <taxon>Streptomyces</taxon>
    </lineage>
</organism>
<dbReference type="Proteomes" id="UP001272987">
    <property type="component" value="Unassembled WGS sequence"/>
</dbReference>
<sequence>MPTQRLVLQLPLMFSGSLTASRDGDWLARWLFNRDEDRHRAAEAVNQAKFNCRTSAFARWNKHFALRSDR</sequence>
<reference evidence="1 2" key="1">
    <citation type="journal article" date="2023" name="Microb. Genom.">
        <title>Mesoterricola silvestris gen. nov., sp. nov., Mesoterricola sediminis sp. nov., Geothrix oryzae sp. nov., Geothrix edaphica sp. nov., Geothrix rubra sp. nov., and Geothrix limicola sp. nov., six novel members of Acidobacteriota isolated from soils.</title>
        <authorList>
            <person name="Weisberg A.J."/>
            <person name="Pearce E."/>
            <person name="Kramer C.G."/>
            <person name="Chang J.H."/>
            <person name="Clarke C.R."/>
        </authorList>
    </citation>
    <scope>NUCLEOTIDE SEQUENCE [LARGE SCALE GENOMIC DNA]</scope>
    <source>
        <strain evidence="1 2">NB05-1H</strain>
    </source>
</reference>
<protein>
    <submittedName>
        <fullName evidence="1">Uncharacterized protein</fullName>
    </submittedName>
</protein>
<accession>A0ABU4LWH3</accession>
<gene>
    <name evidence="1" type="ORF">PV666_19610</name>
</gene>
<dbReference type="EMBL" id="JARAWP010000011">
    <property type="protein sequence ID" value="MDX3020075.1"/>
    <property type="molecule type" value="Genomic_DNA"/>
</dbReference>
<proteinExistence type="predicted"/>
<comment type="caution">
    <text evidence="1">The sequence shown here is derived from an EMBL/GenBank/DDBJ whole genome shotgun (WGS) entry which is preliminary data.</text>
</comment>
<evidence type="ECO:0000313" key="2">
    <source>
        <dbReference type="Proteomes" id="UP001272987"/>
    </source>
</evidence>
<name>A0ABU4LWH3_9ACTN</name>
<evidence type="ECO:0000313" key="1">
    <source>
        <dbReference type="EMBL" id="MDX3020075.1"/>
    </source>
</evidence>